<dbReference type="Gene3D" id="3.40.50.720">
    <property type="entry name" value="NAD(P)-binding Rossmann-like Domain"/>
    <property type="match status" value="1"/>
</dbReference>
<protein>
    <submittedName>
        <fullName evidence="2">Nucleotide-diphosphate-sugar epimerase</fullName>
    </submittedName>
</protein>
<dbReference type="Pfam" id="PF13460">
    <property type="entry name" value="NAD_binding_10"/>
    <property type="match status" value="1"/>
</dbReference>
<reference evidence="2" key="1">
    <citation type="submission" date="2021-01" db="EMBL/GenBank/DDBJ databases">
        <title>Whole genome shotgun sequence of Actinocatenispora rupis NBRC 107355.</title>
        <authorList>
            <person name="Komaki H."/>
            <person name="Tamura T."/>
        </authorList>
    </citation>
    <scope>NUCLEOTIDE SEQUENCE</scope>
    <source>
        <strain evidence="2">NBRC 107355</strain>
    </source>
</reference>
<dbReference type="EMBL" id="BOMB01000004">
    <property type="protein sequence ID" value="GID09878.1"/>
    <property type="molecule type" value="Genomic_DNA"/>
</dbReference>
<feature type="domain" description="NAD(P)-binding" evidence="1">
    <location>
        <begin position="6"/>
        <end position="172"/>
    </location>
</feature>
<dbReference type="RefSeq" id="WP_203654920.1">
    <property type="nucleotide sequence ID" value="NZ_BAAAZM010000002.1"/>
</dbReference>
<evidence type="ECO:0000313" key="2">
    <source>
        <dbReference type="EMBL" id="GID09878.1"/>
    </source>
</evidence>
<gene>
    <name evidence="2" type="ORF">Aru02nite_07670</name>
</gene>
<proteinExistence type="predicted"/>
<dbReference type="InterPro" id="IPR016040">
    <property type="entry name" value="NAD(P)-bd_dom"/>
</dbReference>
<accession>A0A8J3IWD6</accession>
<sequence length="275" mass="28742">MILVTGATGNVGAELVRALAASGTPVRGLTRGTGPAATPPVEYVSGDLGDPASLRPALAGVRGLFLLPGYPAMPEILAEAARAGVEHVVLLSGSSAASGDTRNAITRYMVESERAVRDSGLAWTVLRPSGFMSNTLEWVPQLASGDVVRAPFAGVPIATIDPYDIAAVAAGALSGDGHRGQVYRLTGPEALRPADRLRTLGTVLGRDLRLDAQSDEDARAEMLATVPADYVDAFFDFYVTGSLDDSTVLPTVRELTGRPARTFAQWAEAHAAAFR</sequence>
<comment type="caution">
    <text evidence="2">The sequence shown here is derived from an EMBL/GenBank/DDBJ whole genome shotgun (WGS) entry which is preliminary data.</text>
</comment>
<dbReference type="PANTHER" id="PTHR43162:SF1">
    <property type="entry name" value="PRESTALK A DIFFERENTIATION PROTEIN A"/>
    <property type="match status" value="1"/>
</dbReference>
<dbReference type="AlphaFoldDB" id="A0A8J3IWD6"/>
<name>A0A8J3IWD6_9ACTN</name>
<evidence type="ECO:0000313" key="3">
    <source>
        <dbReference type="Proteomes" id="UP000612808"/>
    </source>
</evidence>
<dbReference type="Gene3D" id="3.90.25.10">
    <property type="entry name" value="UDP-galactose 4-epimerase, domain 1"/>
    <property type="match status" value="1"/>
</dbReference>
<dbReference type="SUPFAM" id="SSF51735">
    <property type="entry name" value="NAD(P)-binding Rossmann-fold domains"/>
    <property type="match status" value="1"/>
</dbReference>
<evidence type="ECO:0000259" key="1">
    <source>
        <dbReference type="Pfam" id="PF13460"/>
    </source>
</evidence>
<dbReference type="InterPro" id="IPR036291">
    <property type="entry name" value="NAD(P)-bd_dom_sf"/>
</dbReference>
<dbReference type="PANTHER" id="PTHR43162">
    <property type="match status" value="1"/>
</dbReference>
<keyword evidence="3" id="KW-1185">Reference proteome</keyword>
<organism evidence="2 3">
    <name type="scientific">Actinocatenispora rupis</name>
    <dbReference type="NCBI Taxonomy" id="519421"/>
    <lineage>
        <taxon>Bacteria</taxon>
        <taxon>Bacillati</taxon>
        <taxon>Actinomycetota</taxon>
        <taxon>Actinomycetes</taxon>
        <taxon>Micromonosporales</taxon>
        <taxon>Micromonosporaceae</taxon>
        <taxon>Actinocatenispora</taxon>
    </lineage>
</organism>
<dbReference type="Proteomes" id="UP000612808">
    <property type="component" value="Unassembled WGS sequence"/>
</dbReference>
<dbReference type="InterPro" id="IPR051604">
    <property type="entry name" value="Ergot_Alk_Oxidoreductase"/>
</dbReference>